<protein>
    <recommendedName>
        <fullName evidence="3">Ribose-5-phosphate isomerase A</fullName>
        <ecNumber evidence="3">5.3.1.6</ecNumber>
    </recommendedName>
    <alternativeName>
        <fullName evidence="3">Phosphoriboisomerase A</fullName>
        <shortName evidence="3">PRI</shortName>
    </alternativeName>
</protein>
<dbReference type="CDD" id="cd01398">
    <property type="entry name" value="RPI_A"/>
    <property type="match status" value="1"/>
</dbReference>
<evidence type="ECO:0000313" key="6">
    <source>
        <dbReference type="Proteomes" id="UP000318681"/>
    </source>
</evidence>
<evidence type="ECO:0000313" key="5">
    <source>
        <dbReference type="EMBL" id="TVV75128.1"/>
    </source>
</evidence>
<dbReference type="PANTHER" id="PTHR11934">
    <property type="entry name" value="RIBOSE-5-PHOSPHATE ISOMERASE"/>
    <property type="match status" value="1"/>
</dbReference>
<feature type="binding site" evidence="3">
    <location>
        <begin position="33"/>
        <end position="36"/>
    </location>
    <ligand>
        <name>substrate</name>
    </ligand>
</feature>
<dbReference type="InterPro" id="IPR020672">
    <property type="entry name" value="Ribose5P_isomerase_typA_subgr"/>
</dbReference>
<dbReference type="HAMAP" id="MF_00170">
    <property type="entry name" value="Rib_5P_isom_A"/>
    <property type="match status" value="1"/>
</dbReference>
<accession>A0A558R730</accession>
<dbReference type="UniPathway" id="UPA00115">
    <property type="reaction ID" value="UER00412"/>
</dbReference>
<dbReference type="Gene3D" id="3.30.70.260">
    <property type="match status" value="1"/>
</dbReference>
<feature type="binding site" evidence="3">
    <location>
        <position position="128"/>
    </location>
    <ligand>
        <name>substrate</name>
    </ligand>
</feature>
<comment type="subunit">
    <text evidence="3">Homodimer.</text>
</comment>
<dbReference type="Proteomes" id="UP000318681">
    <property type="component" value="Unassembled WGS sequence"/>
</dbReference>
<dbReference type="FunFam" id="3.40.50.1360:FF:000001">
    <property type="entry name" value="Ribose-5-phosphate isomerase A"/>
    <property type="match status" value="1"/>
</dbReference>
<dbReference type="SUPFAM" id="SSF100950">
    <property type="entry name" value="NagB/RpiA/CoA transferase-like"/>
    <property type="match status" value="1"/>
</dbReference>
<dbReference type="EC" id="5.3.1.6" evidence="3"/>
<dbReference type="AlphaFoldDB" id="A0A558R730"/>
<comment type="catalytic activity">
    <reaction evidence="1 3">
        <text>aldehydo-D-ribose 5-phosphate = D-ribulose 5-phosphate</text>
        <dbReference type="Rhea" id="RHEA:14657"/>
        <dbReference type="ChEBI" id="CHEBI:58121"/>
        <dbReference type="ChEBI" id="CHEBI:58273"/>
        <dbReference type="EC" id="5.3.1.6"/>
    </reaction>
</comment>
<dbReference type="GO" id="GO:0006014">
    <property type="term" value="P:D-ribose metabolic process"/>
    <property type="evidence" value="ECO:0007669"/>
    <property type="project" value="TreeGrafter"/>
</dbReference>
<gene>
    <name evidence="3 5" type="primary">rpiA</name>
    <name evidence="5" type="ORF">FOY91_07995</name>
</gene>
<comment type="caution">
    <text evidence="5">The sequence shown here is derived from an EMBL/GenBank/DDBJ whole genome shotgun (WGS) entry which is preliminary data.</text>
</comment>
<name>A0A558R730_9SPHN</name>
<feature type="active site" description="Proton acceptor" evidence="3">
    <location>
        <position position="110"/>
    </location>
</feature>
<comment type="function">
    <text evidence="3">Catalyzes the reversible conversion of ribose-5-phosphate to ribulose 5-phosphate.</text>
</comment>
<comment type="similarity">
    <text evidence="3">Belongs to the ribose 5-phosphate isomerase family.</text>
</comment>
<comment type="pathway">
    <text evidence="3">Carbohydrate degradation; pentose phosphate pathway; D-ribose 5-phosphate from D-ribulose 5-phosphate (non-oxidative stage): step 1/1.</text>
</comment>
<dbReference type="SUPFAM" id="SSF75445">
    <property type="entry name" value="D-ribose-5-phosphate isomerase (RpiA), lid domain"/>
    <property type="match status" value="1"/>
</dbReference>
<evidence type="ECO:0000256" key="1">
    <source>
        <dbReference type="ARBA" id="ARBA00001713"/>
    </source>
</evidence>
<sequence length="249" mass="25364">MHKPLPDRAEQKRLAAEAAVGQVADGMIVGIGTGSTAAYAIAALGRRVGEGLRVTGVATSLATAAAARAAGIAIVDLAPIDRIDLCIDGVDEIDAGLRAIKGAGGAMLREKIVAAAADRMIAIADETKRVGQLGRKPVPVEVLPMAQAFVVREIARLGGDATVRCDPAGTAVRSDQGNIIIDAAFGAIADPAALATALSTVPGILGHGLFLVEIDTLYLGTADGVVTVDRDRESGEPPAARIQRPARSL</sequence>
<dbReference type="NCBIfam" id="NF001924">
    <property type="entry name" value="PRK00702.1"/>
    <property type="match status" value="1"/>
</dbReference>
<reference evidence="5 6" key="1">
    <citation type="submission" date="2019-07" db="EMBL/GenBank/DDBJ databases">
        <title>Sphingomonas solaris sp. nov., isolated from a solar panel from Boston, Massachusetts.</title>
        <authorList>
            <person name="Tanner K."/>
            <person name="Pascual J."/>
            <person name="Mancuso C."/>
            <person name="Pereto J."/>
            <person name="Khalil A."/>
            <person name="Vilanova C."/>
        </authorList>
    </citation>
    <scope>NUCLEOTIDE SEQUENCE [LARGE SCALE GENOMIC DNA]</scope>
    <source>
        <strain evidence="5 6">R4DWN</strain>
    </source>
</reference>
<evidence type="ECO:0000256" key="2">
    <source>
        <dbReference type="ARBA" id="ARBA00023235"/>
    </source>
</evidence>
<dbReference type="Gene3D" id="3.40.50.1360">
    <property type="match status" value="1"/>
</dbReference>
<feature type="binding site" evidence="3">
    <location>
        <begin position="88"/>
        <end position="91"/>
    </location>
    <ligand>
        <name>substrate</name>
    </ligand>
</feature>
<dbReference type="OrthoDB" id="5870696at2"/>
<dbReference type="GO" id="GO:0005829">
    <property type="term" value="C:cytosol"/>
    <property type="evidence" value="ECO:0007669"/>
    <property type="project" value="TreeGrafter"/>
</dbReference>
<evidence type="ECO:0000256" key="3">
    <source>
        <dbReference type="HAMAP-Rule" id="MF_00170"/>
    </source>
</evidence>
<dbReference type="NCBIfam" id="TIGR00021">
    <property type="entry name" value="rpiA"/>
    <property type="match status" value="1"/>
</dbReference>
<feature type="region of interest" description="Disordered" evidence="4">
    <location>
        <begin position="230"/>
        <end position="249"/>
    </location>
</feature>
<dbReference type="GO" id="GO:0004751">
    <property type="term" value="F:ribose-5-phosphate isomerase activity"/>
    <property type="evidence" value="ECO:0007669"/>
    <property type="project" value="UniProtKB-UniRule"/>
</dbReference>
<dbReference type="RefSeq" id="WP_145149877.1">
    <property type="nucleotide sequence ID" value="NZ_VNIM01000024.1"/>
</dbReference>
<dbReference type="EMBL" id="VNIM01000024">
    <property type="protein sequence ID" value="TVV75128.1"/>
    <property type="molecule type" value="Genomic_DNA"/>
</dbReference>
<dbReference type="InterPro" id="IPR037171">
    <property type="entry name" value="NagB/RpiA_transferase-like"/>
</dbReference>
<dbReference type="GO" id="GO:0009052">
    <property type="term" value="P:pentose-phosphate shunt, non-oxidative branch"/>
    <property type="evidence" value="ECO:0007669"/>
    <property type="project" value="UniProtKB-UniRule"/>
</dbReference>
<evidence type="ECO:0000256" key="4">
    <source>
        <dbReference type="SAM" id="MobiDB-lite"/>
    </source>
</evidence>
<feature type="binding site" evidence="3">
    <location>
        <begin position="101"/>
        <end position="104"/>
    </location>
    <ligand>
        <name>substrate</name>
    </ligand>
</feature>
<proteinExistence type="inferred from homology"/>
<organism evidence="5 6">
    <name type="scientific">Alterirhizorhabdus solaris</name>
    <dbReference type="NCBI Taxonomy" id="2529389"/>
    <lineage>
        <taxon>Bacteria</taxon>
        <taxon>Pseudomonadati</taxon>
        <taxon>Pseudomonadota</taxon>
        <taxon>Alphaproteobacteria</taxon>
        <taxon>Sphingomonadales</taxon>
        <taxon>Rhizorhabdaceae</taxon>
        <taxon>Alterirhizorhabdus</taxon>
    </lineage>
</organism>
<dbReference type="PANTHER" id="PTHR11934:SF0">
    <property type="entry name" value="RIBOSE-5-PHOSPHATE ISOMERASE"/>
    <property type="match status" value="1"/>
</dbReference>
<dbReference type="Pfam" id="PF06026">
    <property type="entry name" value="Rib_5-P_isom_A"/>
    <property type="match status" value="1"/>
</dbReference>
<keyword evidence="2 3" id="KW-0413">Isomerase</keyword>
<keyword evidence="6" id="KW-1185">Reference proteome</keyword>
<dbReference type="InterPro" id="IPR004788">
    <property type="entry name" value="Ribose5P_isomerase_type_A"/>
</dbReference>